<dbReference type="CDD" id="cd00540">
    <property type="entry name" value="AAG"/>
    <property type="match status" value="1"/>
</dbReference>
<keyword evidence="4 5" id="KW-0234">DNA repair</keyword>
<name>A0A4V3Z737_9ACTN</name>
<evidence type="ECO:0000256" key="3">
    <source>
        <dbReference type="ARBA" id="ARBA00022801"/>
    </source>
</evidence>
<dbReference type="NCBIfam" id="NF002003">
    <property type="entry name" value="PRK00802.1-3"/>
    <property type="match status" value="1"/>
</dbReference>
<dbReference type="Gene3D" id="3.10.300.10">
    <property type="entry name" value="Methylpurine-DNA glycosylase (MPG)"/>
    <property type="match status" value="1"/>
</dbReference>
<dbReference type="AlphaFoldDB" id="A0A4V3Z737"/>
<dbReference type="NCBIfam" id="TIGR00567">
    <property type="entry name" value="3mg"/>
    <property type="match status" value="1"/>
</dbReference>
<dbReference type="GO" id="GO:0003677">
    <property type="term" value="F:DNA binding"/>
    <property type="evidence" value="ECO:0007669"/>
    <property type="project" value="InterPro"/>
</dbReference>
<evidence type="ECO:0000256" key="1">
    <source>
        <dbReference type="ARBA" id="ARBA00009232"/>
    </source>
</evidence>
<dbReference type="RefSeq" id="WP_136448563.1">
    <property type="nucleotide sequence ID" value="NZ_SSXH01000348.1"/>
</dbReference>
<dbReference type="Pfam" id="PF02245">
    <property type="entry name" value="Pur_DNA_glyco"/>
    <property type="match status" value="1"/>
</dbReference>
<sequence length="215" mass="22375">MVVPAPYPAAFFDRPVLAVAPDLLGATVRHGPVAVRITEVEAYGGLDDPASHAFRGPTPRAAVMFGPPGWAYVYLSYGIHWCLNIVCGPVGEGTAVLLRAGEVIAGREAVQACWPKLAARDLARGPGRLGRVLGIAASLTATPVTGGGPLVVHPSPPAGELGDGRGPAAAVPGAAGERIERGPRVGITAATERPWRFWLVGEPSLSAARPRHRRR</sequence>
<evidence type="ECO:0000256" key="5">
    <source>
        <dbReference type="HAMAP-Rule" id="MF_00527"/>
    </source>
</evidence>
<keyword evidence="7" id="KW-1185">Reference proteome</keyword>
<dbReference type="SUPFAM" id="SSF50486">
    <property type="entry name" value="FMT C-terminal domain-like"/>
    <property type="match status" value="1"/>
</dbReference>
<dbReference type="PANTHER" id="PTHR10429">
    <property type="entry name" value="DNA-3-METHYLADENINE GLYCOSYLASE"/>
    <property type="match status" value="1"/>
</dbReference>
<dbReference type="OrthoDB" id="9794313at2"/>
<keyword evidence="6" id="KW-0326">Glycosidase</keyword>
<keyword evidence="3 5" id="KW-0378">Hydrolase</keyword>
<reference evidence="6 7" key="1">
    <citation type="submission" date="2019-04" db="EMBL/GenBank/DDBJ databases">
        <title>Draft genome sequences for three unisolated Alnus-infective Frankia Sp+ strains, AgTrS, AiOr and AvVan, the first sequenced Frankia strains able to sporulate in-planta.</title>
        <authorList>
            <person name="Bethencourt L."/>
            <person name="Vautrin F."/>
            <person name="Taib N."/>
            <person name="Dubost A."/>
            <person name="Castro-Garcia L."/>
            <person name="Imbaud O."/>
            <person name="Abrouk D."/>
            <person name="Fournier P."/>
            <person name="Briolay J."/>
            <person name="Nguyen A."/>
            <person name="Normand P."/>
            <person name="Fernandez M.P."/>
            <person name="Brochier-Armanet C."/>
            <person name="Herrera-Belaroussi A."/>
        </authorList>
    </citation>
    <scope>NUCLEOTIDE SEQUENCE [LARGE SCALE GENOMIC DNA]</scope>
    <source>
        <strain evidence="6 7">AvVan</strain>
    </source>
</reference>
<dbReference type="GO" id="GO:0006284">
    <property type="term" value="P:base-excision repair"/>
    <property type="evidence" value="ECO:0007669"/>
    <property type="project" value="InterPro"/>
</dbReference>
<comment type="similarity">
    <text evidence="1 5">Belongs to the DNA glycosylase MPG family.</text>
</comment>
<keyword evidence="2 5" id="KW-0227">DNA damage</keyword>
<dbReference type="EMBL" id="SSXH01000348">
    <property type="protein sequence ID" value="THJ72659.1"/>
    <property type="molecule type" value="Genomic_DNA"/>
</dbReference>
<gene>
    <name evidence="6" type="ORF">E7Y31_14190</name>
</gene>
<accession>A0A4V3Z737</accession>
<dbReference type="InterPro" id="IPR003180">
    <property type="entry name" value="MPG"/>
</dbReference>
<dbReference type="PANTHER" id="PTHR10429:SF0">
    <property type="entry name" value="DNA-3-METHYLADENINE GLYCOSYLASE"/>
    <property type="match status" value="1"/>
</dbReference>
<dbReference type="InterPro" id="IPR011034">
    <property type="entry name" value="Formyl_transferase-like_C_sf"/>
</dbReference>
<dbReference type="HAMAP" id="MF_00527">
    <property type="entry name" value="3MGH"/>
    <property type="match status" value="1"/>
</dbReference>
<comment type="caution">
    <text evidence="6">The sequence shown here is derived from an EMBL/GenBank/DDBJ whole genome shotgun (WGS) entry which is preliminary data.</text>
</comment>
<dbReference type="GO" id="GO:0003905">
    <property type="term" value="F:alkylbase DNA N-glycosylase activity"/>
    <property type="evidence" value="ECO:0007669"/>
    <property type="project" value="InterPro"/>
</dbReference>
<proteinExistence type="inferred from homology"/>
<evidence type="ECO:0000313" key="6">
    <source>
        <dbReference type="EMBL" id="THJ72659.1"/>
    </source>
</evidence>
<dbReference type="Proteomes" id="UP000305282">
    <property type="component" value="Unassembled WGS sequence"/>
</dbReference>
<evidence type="ECO:0000256" key="4">
    <source>
        <dbReference type="ARBA" id="ARBA00023204"/>
    </source>
</evidence>
<protein>
    <recommendedName>
        <fullName evidence="5">Putative 3-methyladenine DNA glycosylase</fullName>
        <ecNumber evidence="5">3.2.2.-</ecNumber>
    </recommendedName>
</protein>
<dbReference type="EC" id="3.2.2.-" evidence="5"/>
<evidence type="ECO:0000313" key="7">
    <source>
        <dbReference type="Proteomes" id="UP000305282"/>
    </source>
</evidence>
<evidence type="ECO:0000256" key="2">
    <source>
        <dbReference type="ARBA" id="ARBA00022763"/>
    </source>
</evidence>
<dbReference type="InterPro" id="IPR036995">
    <property type="entry name" value="MPG_sf"/>
</dbReference>
<organism evidence="6 7">
    <name type="scientific">Candidatus Frankia alpina</name>
    <dbReference type="NCBI Taxonomy" id="2699483"/>
    <lineage>
        <taxon>Bacteria</taxon>
        <taxon>Bacillati</taxon>
        <taxon>Actinomycetota</taxon>
        <taxon>Actinomycetes</taxon>
        <taxon>Frankiales</taxon>
        <taxon>Frankiaceae</taxon>
        <taxon>Frankia</taxon>
    </lineage>
</organism>